<organism evidence="1 2">
    <name type="scientific">Sistotremastrum suecicum HHB10207 ss-3</name>
    <dbReference type="NCBI Taxonomy" id="1314776"/>
    <lineage>
        <taxon>Eukaryota</taxon>
        <taxon>Fungi</taxon>
        <taxon>Dikarya</taxon>
        <taxon>Basidiomycota</taxon>
        <taxon>Agaricomycotina</taxon>
        <taxon>Agaricomycetes</taxon>
        <taxon>Sistotremastrales</taxon>
        <taxon>Sistotremastraceae</taxon>
        <taxon>Sistotremastrum</taxon>
    </lineage>
</organism>
<dbReference type="AlphaFoldDB" id="A0A166F035"/>
<proteinExistence type="predicted"/>
<name>A0A166F035_9AGAM</name>
<accession>A0A166F035</accession>
<protein>
    <submittedName>
        <fullName evidence="1">Uncharacterized protein</fullName>
    </submittedName>
</protein>
<gene>
    <name evidence="1" type="ORF">SISSUDRAFT_1044547</name>
</gene>
<dbReference type="Proteomes" id="UP000076798">
    <property type="component" value="Unassembled WGS sequence"/>
</dbReference>
<evidence type="ECO:0000313" key="2">
    <source>
        <dbReference type="Proteomes" id="UP000076798"/>
    </source>
</evidence>
<sequence>MMVGGGFDIFRLDIDELRSSDDRVNATAQMVYAASTVGVTMIQIPRVLGEDTPVRIMIRDDGLATPIFSGVWMNPTIKNNIRSDGVTCTYLSHRIVLDE</sequence>
<reference evidence="1 2" key="1">
    <citation type="journal article" date="2016" name="Mol. Biol. Evol.">
        <title>Comparative Genomics of Early-Diverging Mushroom-Forming Fungi Provides Insights into the Origins of Lignocellulose Decay Capabilities.</title>
        <authorList>
            <person name="Nagy L.G."/>
            <person name="Riley R."/>
            <person name="Tritt A."/>
            <person name="Adam C."/>
            <person name="Daum C."/>
            <person name="Floudas D."/>
            <person name="Sun H."/>
            <person name="Yadav J.S."/>
            <person name="Pangilinan J."/>
            <person name="Larsson K.H."/>
            <person name="Matsuura K."/>
            <person name="Barry K."/>
            <person name="Labutti K."/>
            <person name="Kuo R."/>
            <person name="Ohm R.A."/>
            <person name="Bhattacharya S.S."/>
            <person name="Shirouzu T."/>
            <person name="Yoshinaga Y."/>
            <person name="Martin F.M."/>
            <person name="Grigoriev I.V."/>
            <person name="Hibbett D.S."/>
        </authorList>
    </citation>
    <scope>NUCLEOTIDE SEQUENCE [LARGE SCALE GENOMIC DNA]</scope>
    <source>
        <strain evidence="1 2">HHB10207 ss-3</strain>
    </source>
</reference>
<dbReference type="EMBL" id="KV428036">
    <property type="protein sequence ID" value="KZT40133.1"/>
    <property type="molecule type" value="Genomic_DNA"/>
</dbReference>
<evidence type="ECO:0000313" key="1">
    <source>
        <dbReference type="EMBL" id="KZT40133.1"/>
    </source>
</evidence>
<keyword evidence="2" id="KW-1185">Reference proteome</keyword>